<gene>
    <name evidence="2" type="ORF">MNAB215_5849</name>
</gene>
<dbReference type="EMBL" id="FUEZ01000004">
    <property type="protein sequence ID" value="SPM43623.1"/>
    <property type="molecule type" value="Genomic_DNA"/>
</dbReference>
<name>A0A2U3PIN7_9MYCO</name>
<accession>A0A2U3PIN7</accession>
<evidence type="ECO:0000313" key="2">
    <source>
        <dbReference type="EMBL" id="SPM43623.1"/>
    </source>
</evidence>
<keyword evidence="3" id="KW-1185">Reference proteome</keyword>
<dbReference type="AlphaFoldDB" id="A0A2U3PIN7"/>
<protein>
    <recommendedName>
        <fullName evidence="4">Peptidase M41 domain-containing protein</fullName>
    </recommendedName>
</protein>
<organism evidence="2 3">
    <name type="scientific">Mycobacterium numidiamassiliense</name>
    <dbReference type="NCBI Taxonomy" id="1841861"/>
    <lineage>
        <taxon>Bacteria</taxon>
        <taxon>Bacillati</taxon>
        <taxon>Actinomycetota</taxon>
        <taxon>Actinomycetes</taxon>
        <taxon>Mycobacteriales</taxon>
        <taxon>Mycobacteriaceae</taxon>
        <taxon>Mycobacterium</taxon>
    </lineage>
</organism>
<evidence type="ECO:0000313" key="3">
    <source>
        <dbReference type="Proteomes" id="UP000240424"/>
    </source>
</evidence>
<dbReference type="Proteomes" id="UP000240424">
    <property type="component" value="Unassembled WGS sequence"/>
</dbReference>
<feature type="compositionally biased region" description="Basic and acidic residues" evidence="1">
    <location>
        <begin position="124"/>
        <end position="137"/>
    </location>
</feature>
<reference evidence="2 3" key="1">
    <citation type="submission" date="2017-01" db="EMBL/GenBank/DDBJ databases">
        <authorList>
            <consortium name="Urmite Genomes"/>
        </authorList>
    </citation>
    <scope>NUCLEOTIDE SEQUENCE [LARGE SCALE GENOMIC DNA]</scope>
    <source>
        <strain evidence="2 3">AB215</strain>
    </source>
</reference>
<evidence type="ECO:0008006" key="4">
    <source>
        <dbReference type="Google" id="ProtNLM"/>
    </source>
</evidence>
<evidence type="ECO:0000256" key="1">
    <source>
        <dbReference type="SAM" id="MobiDB-lite"/>
    </source>
</evidence>
<proteinExistence type="predicted"/>
<feature type="region of interest" description="Disordered" evidence="1">
    <location>
        <begin position="124"/>
        <end position="143"/>
    </location>
</feature>
<sequence length="195" mass="22175">MPTRDEEAAEARRITAYHEAGHARAAVRRGGTVHQIDITTDDLNGIYDGNTHADIDDVHLGFHAYSGPWVSARYLHAPEESVDIDRVMPFVRYSQADWPMLQKALGRTDVTEDVAFDAYTRHQFDRDPEPGEVRPDAETANSWHQEYEDEWSQIEDLAERLLAGQMEIQVGDSVLVRVGESDCWRRPDYAPPPDD</sequence>